<keyword evidence="2" id="KW-1185">Reference proteome</keyword>
<name>A0A4S3JFH2_9EURO</name>
<gene>
    <name evidence="1" type="ORF">EYZ11_006637</name>
</gene>
<comment type="caution">
    <text evidence="1">The sequence shown here is derived from an EMBL/GenBank/DDBJ whole genome shotgun (WGS) entry which is preliminary data.</text>
</comment>
<dbReference type="Proteomes" id="UP000308092">
    <property type="component" value="Unassembled WGS sequence"/>
</dbReference>
<dbReference type="EMBL" id="SOSA01000238">
    <property type="protein sequence ID" value="THC93885.1"/>
    <property type="molecule type" value="Genomic_DNA"/>
</dbReference>
<evidence type="ECO:0000313" key="1">
    <source>
        <dbReference type="EMBL" id="THC93885.1"/>
    </source>
</evidence>
<dbReference type="AlphaFoldDB" id="A0A4S3JFH2"/>
<protein>
    <submittedName>
        <fullName evidence="1">Uncharacterized protein</fullName>
    </submittedName>
</protein>
<organism evidence="1 2">
    <name type="scientific">Aspergillus tanneri</name>
    <dbReference type="NCBI Taxonomy" id="1220188"/>
    <lineage>
        <taxon>Eukaryota</taxon>
        <taxon>Fungi</taxon>
        <taxon>Dikarya</taxon>
        <taxon>Ascomycota</taxon>
        <taxon>Pezizomycotina</taxon>
        <taxon>Eurotiomycetes</taxon>
        <taxon>Eurotiomycetidae</taxon>
        <taxon>Eurotiales</taxon>
        <taxon>Aspergillaceae</taxon>
        <taxon>Aspergillus</taxon>
        <taxon>Aspergillus subgen. Circumdati</taxon>
    </lineage>
</organism>
<sequence length="156" mass="16249">MRASFLLPATFYALAAHSDDKTLQLQHQELLDDYPGPRNRQRGGRAHRLDIGQETSYDITVMHSYECKIRSCTESVSCTMSVGMTGTAGGATIASSTSSSATYLPATSSYYELVFTAGVEKFTAPEATTPNAAAPGPAGALITGAPVAAAAIAALL</sequence>
<accession>A0A4S3JFH2</accession>
<reference evidence="1 2" key="1">
    <citation type="submission" date="2019-03" db="EMBL/GenBank/DDBJ databases">
        <title>The genome sequence of a newly discovered highly antifungal drug resistant Aspergillus species, Aspergillus tanneri NIH 1004.</title>
        <authorList>
            <person name="Mounaud S."/>
            <person name="Singh I."/>
            <person name="Joardar V."/>
            <person name="Pakala S."/>
            <person name="Pakala S."/>
            <person name="Venepally P."/>
            <person name="Hoover J."/>
            <person name="Nierman W."/>
            <person name="Chung J."/>
            <person name="Losada L."/>
        </authorList>
    </citation>
    <scope>NUCLEOTIDE SEQUENCE [LARGE SCALE GENOMIC DNA]</scope>
    <source>
        <strain evidence="1 2">NIH1004</strain>
    </source>
</reference>
<evidence type="ECO:0000313" key="2">
    <source>
        <dbReference type="Proteomes" id="UP000308092"/>
    </source>
</evidence>
<dbReference type="VEuPathDB" id="FungiDB:EYZ11_006637"/>
<dbReference type="STRING" id="1220188.A0A4S3JFH2"/>
<proteinExistence type="predicted"/>